<dbReference type="InterPro" id="IPR036736">
    <property type="entry name" value="ACP-like_sf"/>
</dbReference>
<gene>
    <name evidence="6" type="ORF">QBC46DRAFT_322234</name>
</gene>
<comment type="caution">
    <text evidence="6">The sequence shown here is derived from an EMBL/GenBank/DDBJ whole genome shotgun (WGS) entry which is preliminary data.</text>
</comment>
<dbReference type="GO" id="GO:0044550">
    <property type="term" value="P:secondary metabolite biosynthetic process"/>
    <property type="evidence" value="ECO:0007669"/>
    <property type="project" value="TreeGrafter"/>
</dbReference>
<dbReference type="GO" id="GO:0043041">
    <property type="term" value="P:amino acid activation for nonribosomal peptide biosynthetic process"/>
    <property type="evidence" value="ECO:0007669"/>
    <property type="project" value="TreeGrafter"/>
</dbReference>
<evidence type="ECO:0000313" key="6">
    <source>
        <dbReference type="EMBL" id="KAK3936079.1"/>
    </source>
</evidence>
<dbReference type="InterPro" id="IPR006162">
    <property type="entry name" value="Ppantetheine_attach_site"/>
</dbReference>
<dbReference type="GO" id="GO:0005737">
    <property type="term" value="C:cytoplasm"/>
    <property type="evidence" value="ECO:0007669"/>
    <property type="project" value="TreeGrafter"/>
</dbReference>
<evidence type="ECO:0000259" key="5">
    <source>
        <dbReference type="PROSITE" id="PS50075"/>
    </source>
</evidence>
<dbReference type="InterPro" id="IPR020806">
    <property type="entry name" value="PKS_PP-bd"/>
</dbReference>
<evidence type="ECO:0000256" key="3">
    <source>
        <dbReference type="ARBA" id="ARBA00022598"/>
    </source>
</evidence>
<evidence type="ECO:0000256" key="4">
    <source>
        <dbReference type="SAM" id="MobiDB-lite"/>
    </source>
</evidence>
<evidence type="ECO:0000256" key="2">
    <source>
        <dbReference type="ARBA" id="ARBA00022553"/>
    </source>
</evidence>
<keyword evidence="2" id="KW-0597">Phosphoprotein</keyword>
<dbReference type="InterPro" id="IPR042099">
    <property type="entry name" value="ANL_N_sf"/>
</dbReference>
<dbReference type="PANTHER" id="PTHR45527">
    <property type="entry name" value="NONRIBOSOMAL PEPTIDE SYNTHETASE"/>
    <property type="match status" value="1"/>
</dbReference>
<sequence length="351" mass="37886">MASRCAGFFLIEGPHLGRGYLNDADKTAKAFVWDPDFVALLGLAPGRRMYRTGDLVQQNADGSLIHLGRIDAQIKIRGQRVETGEIESNIVRLQREVRLACVDLVRLSDHAASGDPMLVAAIEVGEFGRDENDKNSEEAGSLLAPQTVRRPTDALGAMIRNLRAELLLVLPRYMVPHFVPMTSLPLNPSSKLDRRATRAILARLSREQLGAFEKPPAESAEDGRTLSPLEDRLGRLWSEVLGCSPREIGAHAHFFQLGGDSVTAMRLVAAAQGAGIRIRVADILQNPRLSDLARAAENYSATRGAEQDPAPFELCPTGRGSSSVSPGPLCKGATSSSSTNPQANPIELPDT</sequence>
<dbReference type="Gene3D" id="3.30.300.30">
    <property type="match status" value="1"/>
</dbReference>
<keyword evidence="3" id="KW-0436">Ligase</keyword>
<dbReference type="Gene3D" id="1.10.1200.10">
    <property type="entry name" value="ACP-like"/>
    <property type="match status" value="1"/>
</dbReference>
<organism evidence="6 7">
    <name type="scientific">Diplogelasinospora grovesii</name>
    <dbReference type="NCBI Taxonomy" id="303347"/>
    <lineage>
        <taxon>Eukaryota</taxon>
        <taxon>Fungi</taxon>
        <taxon>Dikarya</taxon>
        <taxon>Ascomycota</taxon>
        <taxon>Pezizomycotina</taxon>
        <taxon>Sordariomycetes</taxon>
        <taxon>Sordariomycetidae</taxon>
        <taxon>Sordariales</taxon>
        <taxon>Diplogelasinosporaceae</taxon>
        <taxon>Diplogelasinospora</taxon>
    </lineage>
</organism>
<dbReference type="GO" id="GO:0031177">
    <property type="term" value="F:phosphopantetheine binding"/>
    <property type="evidence" value="ECO:0007669"/>
    <property type="project" value="InterPro"/>
</dbReference>
<dbReference type="SMART" id="SM00823">
    <property type="entry name" value="PKS_PP"/>
    <property type="match status" value="1"/>
</dbReference>
<dbReference type="AlphaFoldDB" id="A0AAN6S0M4"/>
<dbReference type="InterPro" id="IPR009081">
    <property type="entry name" value="PP-bd_ACP"/>
</dbReference>
<evidence type="ECO:0000313" key="7">
    <source>
        <dbReference type="Proteomes" id="UP001303473"/>
    </source>
</evidence>
<name>A0AAN6S0M4_9PEZI</name>
<dbReference type="InterPro" id="IPR045851">
    <property type="entry name" value="AMP-bd_C_sf"/>
</dbReference>
<evidence type="ECO:0000256" key="1">
    <source>
        <dbReference type="ARBA" id="ARBA00022450"/>
    </source>
</evidence>
<dbReference type="PANTHER" id="PTHR45527:SF16">
    <property type="entry name" value="NONRIBOSOMAL PEPTIDE SYNTHASE ATNA-RELATED"/>
    <property type="match status" value="1"/>
</dbReference>
<keyword evidence="7" id="KW-1185">Reference proteome</keyword>
<dbReference type="GO" id="GO:0016874">
    <property type="term" value="F:ligase activity"/>
    <property type="evidence" value="ECO:0007669"/>
    <property type="project" value="UniProtKB-KW"/>
</dbReference>
<dbReference type="PROSITE" id="PS50075">
    <property type="entry name" value="CARRIER"/>
    <property type="match status" value="1"/>
</dbReference>
<protein>
    <recommendedName>
        <fullName evidence="5">Carrier domain-containing protein</fullName>
    </recommendedName>
</protein>
<feature type="region of interest" description="Disordered" evidence="4">
    <location>
        <begin position="300"/>
        <end position="351"/>
    </location>
</feature>
<dbReference type="SUPFAM" id="SSF56801">
    <property type="entry name" value="Acetyl-CoA synthetase-like"/>
    <property type="match status" value="1"/>
</dbReference>
<dbReference type="Gene3D" id="3.40.50.12780">
    <property type="entry name" value="N-terminal domain of ligase-like"/>
    <property type="match status" value="1"/>
</dbReference>
<reference evidence="7" key="1">
    <citation type="journal article" date="2023" name="Mol. Phylogenet. Evol.">
        <title>Genome-scale phylogeny and comparative genomics of the fungal order Sordariales.</title>
        <authorList>
            <person name="Hensen N."/>
            <person name="Bonometti L."/>
            <person name="Westerberg I."/>
            <person name="Brannstrom I.O."/>
            <person name="Guillou S."/>
            <person name="Cros-Aarteil S."/>
            <person name="Calhoun S."/>
            <person name="Haridas S."/>
            <person name="Kuo A."/>
            <person name="Mondo S."/>
            <person name="Pangilinan J."/>
            <person name="Riley R."/>
            <person name="LaButti K."/>
            <person name="Andreopoulos B."/>
            <person name="Lipzen A."/>
            <person name="Chen C."/>
            <person name="Yan M."/>
            <person name="Daum C."/>
            <person name="Ng V."/>
            <person name="Clum A."/>
            <person name="Steindorff A."/>
            <person name="Ohm R.A."/>
            <person name="Martin F."/>
            <person name="Silar P."/>
            <person name="Natvig D.O."/>
            <person name="Lalanne C."/>
            <person name="Gautier V."/>
            <person name="Ament-Velasquez S.L."/>
            <person name="Kruys A."/>
            <person name="Hutchinson M.I."/>
            <person name="Powell A.J."/>
            <person name="Barry K."/>
            <person name="Miller A.N."/>
            <person name="Grigoriev I.V."/>
            <person name="Debuchy R."/>
            <person name="Gladieux P."/>
            <person name="Hiltunen Thoren M."/>
            <person name="Johannesson H."/>
        </authorList>
    </citation>
    <scope>NUCLEOTIDE SEQUENCE [LARGE SCALE GENOMIC DNA]</scope>
    <source>
        <strain evidence="7">CBS 340.73</strain>
    </source>
</reference>
<feature type="compositionally biased region" description="Polar residues" evidence="4">
    <location>
        <begin position="333"/>
        <end position="343"/>
    </location>
</feature>
<dbReference type="EMBL" id="MU853895">
    <property type="protein sequence ID" value="KAK3936079.1"/>
    <property type="molecule type" value="Genomic_DNA"/>
</dbReference>
<dbReference type="Pfam" id="PF00550">
    <property type="entry name" value="PP-binding"/>
    <property type="match status" value="1"/>
</dbReference>
<dbReference type="Proteomes" id="UP001303473">
    <property type="component" value="Unassembled WGS sequence"/>
</dbReference>
<dbReference type="PROSITE" id="PS00012">
    <property type="entry name" value="PHOSPHOPANTETHEINE"/>
    <property type="match status" value="1"/>
</dbReference>
<keyword evidence="1" id="KW-0596">Phosphopantetheine</keyword>
<accession>A0AAN6S0M4</accession>
<dbReference type="FunFam" id="1.10.1200.10:FF:000005">
    <property type="entry name" value="Nonribosomal peptide synthetase 1"/>
    <property type="match status" value="1"/>
</dbReference>
<dbReference type="SUPFAM" id="SSF47336">
    <property type="entry name" value="ACP-like"/>
    <property type="match status" value="1"/>
</dbReference>
<proteinExistence type="predicted"/>
<feature type="domain" description="Carrier" evidence="5">
    <location>
        <begin position="227"/>
        <end position="300"/>
    </location>
</feature>